<evidence type="ECO:0000313" key="1">
    <source>
        <dbReference type="EMBL" id="KHK93502.1"/>
    </source>
</evidence>
<evidence type="ECO:0000313" key="2">
    <source>
        <dbReference type="Proteomes" id="UP000031057"/>
    </source>
</evidence>
<proteinExistence type="predicted"/>
<keyword evidence="1" id="KW-0966">Cell projection</keyword>
<keyword evidence="1" id="KW-0969">Cilium</keyword>
<dbReference type="Proteomes" id="UP000031057">
    <property type="component" value="Unassembled WGS sequence"/>
</dbReference>
<sequence length="123" mass="13442">MLLQQSPHEAYRRVDFDARVNGAKPAELVHVCYEHLVGALGTAIHAHRNGDNGLKSRSITRALTAITALQMGVSEDHEMGSALNQFYAAARRTILDSAVSFDTGQIESMRNDFTEIGQAMKGN</sequence>
<dbReference type="RefSeq" id="WP_039279706.1">
    <property type="nucleotide sequence ID" value="NZ_JTDI01000001.1"/>
</dbReference>
<dbReference type="AlphaFoldDB" id="A0A0B1ZWH1"/>
<dbReference type="STRING" id="1348853.LK12_04390"/>
<gene>
    <name evidence="1" type="ORF">LK12_04390</name>
</gene>
<dbReference type="InterPro" id="IPR003713">
    <property type="entry name" value="FliS"/>
</dbReference>
<dbReference type="OrthoDB" id="7355300at2"/>
<dbReference type="InterPro" id="IPR036584">
    <property type="entry name" value="FliS_sf"/>
</dbReference>
<organism evidence="1 2">
    <name type="scientific">Novosphingobium malaysiense</name>
    <dbReference type="NCBI Taxonomy" id="1348853"/>
    <lineage>
        <taxon>Bacteria</taxon>
        <taxon>Pseudomonadati</taxon>
        <taxon>Pseudomonadota</taxon>
        <taxon>Alphaproteobacteria</taxon>
        <taxon>Sphingomonadales</taxon>
        <taxon>Sphingomonadaceae</taxon>
        <taxon>Novosphingobium</taxon>
    </lineage>
</organism>
<comment type="caution">
    <text evidence="1">The sequence shown here is derived from an EMBL/GenBank/DDBJ whole genome shotgun (WGS) entry which is preliminary data.</text>
</comment>
<dbReference type="GO" id="GO:0044780">
    <property type="term" value="P:bacterial-type flagellum assembly"/>
    <property type="evidence" value="ECO:0007669"/>
    <property type="project" value="InterPro"/>
</dbReference>
<keyword evidence="2" id="KW-1185">Reference proteome</keyword>
<dbReference type="EMBL" id="JTDI01000001">
    <property type="protein sequence ID" value="KHK93502.1"/>
    <property type="molecule type" value="Genomic_DNA"/>
</dbReference>
<dbReference type="SUPFAM" id="SSF101116">
    <property type="entry name" value="Flagellar export chaperone FliS"/>
    <property type="match status" value="1"/>
</dbReference>
<reference evidence="1 2" key="1">
    <citation type="submission" date="2014-10" db="EMBL/GenBank/DDBJ databases">
        <title>Genome sequence of Novosphingobium malaysiense MUSC 273(T).</title>
        <authorList>
            <person name="Lee L.-H."/>
        </authorList>
    </citation>
    <scope>NUCLEOTIDE SEQUENCE [LARGE SCALE GENOMIC DNA]</scope>
    <source>
        <strain evidence="1 2">MUSC 273</strain>
    </source>
</reference>
<keyword evidence="1" id="KW-0282">Flagellum</keyword>
<accession>A0A0B1ZWH1</accession>
<name>A0A0B1ZWH1_9SPHN</name>
<protein>
    <submittedName>
        <fullName evidence="1">Flagellin</fullName>
    </submittedName>
</protein>
<dbReference type="Pfam" id="PF02561">
    <property type="entry name" value="FliS"/>
    <property type="match status" value="1"/>
</dbReference>
<dbReference type="Gene3D" id="1.20.120.340">
    <property type="entry name" value="Flagellar protein FliS"/>
    <property type="match status" value="1"/>
</dbReference>